<dbReference type="RefSeq" id="WP_247418772.1">
    <property type="nucleotide sequence ID" value="NZ_JALLGW010000002.1"/>
</dbReference>
<evidence type="ECO:0000313" key="4">
    <source>
        <dbReference type="Proteomes" id="UP001596099"/>
    </source>
</evidence>
<keyword evidence="4" id="KW-1185">Reference proteome</keyword>
<accession>A0ABD5RIH1</accession>
<organism evidence="3 4">
    <name type="scientific">Halomarina salina</name>
    <dbReference type="NCBI Taxonomy" id="1872699"/>
    <lineage>
        <taxon>Archaea</taxon>
        <taxon>Methanobacteriati</taxon>
        <taxon>Methanobacteriota</taxon>
        <taxon>Stenosarchaea group</taxon>
        <taxon>Halobacteria</taxon>
        <taxon>Halobacteriales</taxon>
        <taxon>Natronomonadaceae</taxon>
        <taxon>Halomarina</taxon>
    </lineage>
</organism>
<dbReference type="InterPro" id="IPR055768">
    <property type="entry name" value="DUF7344"/>
</dbReference>
<dbReference type="Pfam" id="PF24035">
    <property type="entry name" value="DUF7344"/>
    <property type="match status" value="1"/>
</dbReference>
<feature type="compositionally biased region" description="Polar residues" evidence="1">
    <location>
        <begin position="1"/>
        <end position="20"/>
    </location>
</feature>
<evidence type="ECO:0000313" key="3">
    <source>
        <dbReference type="EMBL" id="MFC5970105.1"/>
    </source>
</evidence>
<dbReference type="InterPro" id="IPR036388">
    <property type="entry name" value="WH-like_DNA-bd_sf"/>
</dbReference>
<reference evidence="3 4" key="1">
    <citation type="journal article" date="2019" name="Int. J. Syst. Evol. Microbiol.">
        <title>The Global Catalogue of Microorganisms (GCM) 10K type strain sequencing project: providing services to taxonomists for standard genome sequencing and annotation.</title>
        <authorList>
            <consortium name="The Broad Institute Genomics Platform"/>
            <consortium name="The Broad Institute Genome Sequencing Center for Infectious Disease"/>
            <person name="Wu L."/>
            <person name="Ma J."/>
        </authorList>
    </citation>
    <scope>NUCLEOTIDE SEQUENCE [LARGE SCALE GENOMIC DNA]</scope>
    <source>
        <strain evidence="3 4">CGMCC 1.12543</strain>
    </source>
</reference>
<name>A0ABD5RIH1_9EURY</name>
<comment type="caution">
    <text evidence="3">The sequence shown here is derived from an EMBL/GenBank/DDBJ whole genome shotgun (WGS) entry which is preliminary data.</text>
</comment>
<dbReference type="Proteomes" id="UP001596099">
    <property type="component" value="Unassembled WGS sequence"/>
</dbReference>
<dbReference type="EMBL" id="JBHSQH010000001">
    <property type="protein sequence ID" value="MFC5970105.1"/>
    <property type="molecule type" value="Genomic_DNA"/>
</dbReference>
<dbReference type="AlphaFoldDB" id="A0ABD5RIH1"/>
<evidence type="ECO:0000259" key="2">
    <source>
        <dbReference type="Pfam" id="PF24035"/>
    </source>
</evidence>
<feature type="region of interest" description="Disordered" evidence="1">
    <location>
        <begin position="1"/>
        <end position="23"/>
    </location>
</feature>
<feature type="domain" description="DUF7344" evidence="2">
    <location>
        <begin position="25"/>
        <end position="99"/>
    </location>
</feature>
<gene>
    <name evidence="3" type="ORF">ACFPYI_02060</name>
</gene>
<sequence>MSTHSTTSPFADEPNLQTEETLGRLFADPRRRTLLRVLASCEGRVELDRLTERVVDAEGSADHDDPSDQFDRTLVSLYHCHLPVLADADLVTIDDDDGVFVTPDPAALDQLL</sequence>
<proteinExistence type="predicted"/>
<evidence type="ECO:0000256" key="1">
    <source>
        <dbReference type="SAM" id="MobiDB-lite"/>
    </source>
</evidence>
<protein>
    <recommendedName>
        <fullName evidence="2">DUF7344 domain-containing protein</fullName>
    </recommendedName>
</protein>
<dbReference type="Gene3D" id="1.10.10.10">
    <property type="entry name" value="Winged helix-like DNA-binding domain superfamily/Winged helix DNA-binding domain"/>
    <property type="match status" value="1"/>
</dbReference>